<feature type="region of interest" description="Disordered" evidence="1">
    <location>
        <begin position="27"/>
        <end position="77"/>
    </location>
</feature>
<proteinExistence type="predicted"/>
<feature type="compositionally biased region" description="Basic residues" evidence="1">
    <location>
        <begin position="63"/>
        <end position="77"/>
    </location>
</feature>
<dbReference type="OrthoDB" id="7764816at2759"/>
<feature type="region of interest" description="Disordered" evidence="1">
    <location>
        <begin position="302"/>
        <end position="405"/>
    </location>
</feature>
<protein>
    <submittedName>
        <fullName evidence="2">Uncharacterized protein</fullName>
    </submittedName>
</protein>
<organism evidence="2">
    <name type="scientific">Bactrocera latifrons</name>
    <name type="common">Malaysian fruit fly</name>
    <name type="synonym">Chaetodacus latifrons</name>
    <dbReference type="NCBI Taxonomy" id="174628"/>
    <lineage>
        <taxon>Eukaryota</taxon>
        <taxon>Metazoa</taxon>
        <taxon>Ecdysozoa</taxon>
        <taxon>Arthropoda</taxon>
        <taxon>Hexapoda</taxon>
        <taxon>Insecta</taxon>
        <taxon>Pterygota</taxon>
        <taxon>Neoptera</taxon>
        <taxon>Endopterygota</taxon>
        <taxon>Diptera</taxon>
        <taxon>Brachycera</taxon>
        <taxon>Muscomorpha</taxon>
        <taxon>Tephritoidea</taxon>
        <taxon>Tephritidae</taxon>
        <taxon>Bactrocera</taxon>
        <taxon>Bactrocera</taxon>
    </lineage>
</organism>
<dbReference type="EMBL" id="GDHF01002485">
    <property type="protein sequence ID" value="JAI49829.1"/>
    <property type="molecule type" value="Transcribed_RNA"/>
</dbReference>
<evidence type="ECO:0000256" key="1">
    <source>
        <dbReference type="SAM" id="MobiDB-lite"/>
    </source>
</evidence>
<gene>
    <name evidence="2" type="ORF">c0_g1_i2</name>
</gene>
<accession>A0A0K8WFM7</accession>
<feature type="region of interest" description="Disordered" evidence="1">
    <location>
        <begin position="129"/>
        <end position="210"/>
    </location>
</feature>
<feature type="compositionally biased region" description="Basic residues" evidence="1">
    <location>
        <begin position="392"/>
        <end position="402"/>
    </location>
</feature>
<name>A0A0K8WFM7_BACLA</name>
<feature type="compositionally biased region" description="Polar residues" evidence="1">
    <location>
        <begin position="308"/>
        <end position="320"/>
    </location>
</feature>
<feature type="compositionally biased region" description="Low complexity" evidence="1">
    <location>
        <begin position="129"/>
        <end position="159"/>
    </location>
</feature>
<feature type="compositionally biased region" description="Low complexity" evidence="1">
    <location>
        <begin position="429"/>
        <end position="450"/>
    </location>
</feature>
<sequence>MRPNANSGCCTLENAANTVALRSLPPYPLTQTTHLHSHLPPHPHQQQAQQQQNLHHQQQQQQQHHHHNHQQQQQHRFHAPPHLIQQQQAFKSPAPNHWLTQQSLYNATGHPPTAHKNIAIGRHQVLPLSPSQTQQQLQLPPTACPHSHPQHQYHQYLSSLQTLHQQSTHAPHHFNGYASASQSRSGPTSDQSNSNTTPTASTHPHNFSKLSTTSVINPQRIHECAGIPLISNANQRQRVQRKLSRSPVPHQKLATVGGIEQTYKLHHPTLYMTRNSNAASCSQISQLAAHAQGVPLLLHKQQQQLQQNSAQNWSIPNNGSHAVPPAPSTGNVKSNGDKLTRSTLRYQHSAPAALSTRGKENSTTPATEEIPTASETPKENTDSGETALPRIIKPRKRRKKDRKPATNGIFLKLDAISSATAAADKECKSSQMSGLGMSQMLSRQHQQLQQKNIFESA</sequence>
<feature type="compositionally biased region" description="Polar residues" evidence="1">
    <location>
        <begin position="178"/>
        <end position="210"/>
    </location>
</feature>
<reference evidence="2" key="1">
    <citation type="submission" date="2015-06" db="EMBL/GenBank/DDBJ databases">
        <authorList>
            <person name="Hoefler B.C."/>
            <person name="Straight P.D."/>
        </authorList>
    </citation>
    <scope>NUCLEOTIDE SEQUENCE</scope>
</reference>
<dbReference type="AlphaFoldDB" id="A0A0K8WFM7"/>
<feature type="compositionally biased region" description="Polar residues" evidence="1">
    <location>
        <begin position="160"/>
        <end position="169"/>
    </location>
</feature>
<feature type="region of interest" description="Disordered" evidence="1">
    <location>
        <begin position="420"/>
        <end position="457"/>
    </location>
</feature>
<feature type="compositionally biased region" description="Low complexity" evidence="1">
    <location>
        <begin position="44"/>
        <end position="62"/>
    </location>
</feature>
<evidence type="ECO:0000313" key="2">
    <source>
        <dbReference type="EMBL" id="JAI49829.1"/>
    </source>
</evidence>